<proteinExistence type="predicted"/>
<dbReference type="Proteomes" id="UP000281553">
    <property type="component" value="Unassembled WGS sequence"/>
</dbReference>
<evidence type="ECO:0000313" key="1">
    <source>
        <dbReference type="EMBL" id="VDN45392.1"/>
    </source>
</evidence>
<sequence>MSCSSHCHFGRILGGRTDGRGFVIPTQSSCDRHQISPLSRQRPLQSLTLTTFAVLFFTIPDSLLHVNHAALLYISCLET</sequence>
<organism evidence="1 2">
    <name type="scientific">Dibothriocephalus latus</name>
    <name type="common">Fish tapeworm</name>
    <name type="synonym">Diphyllobothrium latum</name>
    <dbReference type="NCBI Taxonomy" id="60516"/>
    <lineage>
        <taxon>Eukaryota</taxon>
        <taxon>Metazoa</taxon>
        <taxon>Spiralia</taxon>
        <taxon>Lophotrochozoa</taxon>
        <taxon>Platyhelminthes</taxon>
        <taxon>Cestoda</taxon>
        <taxon>Eucestoda</taxon>
        <taxon>Diphyllobothriidea</taxon>
        <taxon>Diphyllobothriidae</taxon>
        <taxon>Dibothriocephalus</taxon>
    </lineage>
</organism>
<keyword evidence="2" id="KW-1185">Reference proteome</keyword>
<gene>
    <name evidence="1" type="ORF">DILT_LOCUS19587</name>
</gene>
<evidence type="ECO:0000313" key="2">
    <source>
        <dbReference type="Proteomes" id="UP000281553"/>
    </source>
</evidence>
<name>A0A3P7RQH4_DIBLA</name>
<reference evidence="1 2" key="1">
    <citation type="submission" date="2018-11" db="EMBL/GenBank/DDBJ databases">
        <authorList>
            <consortium name="Pathogen Informatics"/>
        </authorList>
    </citation>
    <scope>NUCLEOTIDE SEQUENCE [LARGE SCALE GENOMIC DNA]</scope>
</reference>
<dbReference type="EMBL" id="UYRU01116325">
    <property type="protein sequence ID" value="VDN45392.1"/>
    <property type="molecule type" value="Genomic_DNA"/>
</dbReference>
<protein>
    <submittedName>
        <fullName evidence="1">Uncharacterized protein</fullName>
    </submittedName>
</protein>
<dbReference type="AlphaFoldDB" id="A0A3P7RQH4"/>
<accession>A0A3P7RQH4</accession>